<dbReference type="STRING" id="1121302.SAMN02745163_03457"/>
<feature type="transmembrane region" description="Helical" evidence="7">
    <location>
        <begin position="162"/>
        <end position="179"/>
    </location>
</feature>
<feature type="transmembrane region" description="Helical" evidence="7">
    <location>
        <begin position="22"/>
        <end position="42"/>
    </location>
</feature>
<evidence type="ECO:0000256" key="4">
    <source>
        <dbReference type="ARBA" id="ARBA00023136"/>
    </source>
</evidence>
<evidence type="ECO:0000256" key="6">
    <source>
        <dbReference type="SAM" id="Coils"/>
    </source>
</evidence>
<dbReference type="PANTHER" id="PTHR12428:SF65">
    <property type="entry name" value="CYTOCHROME C OXIDASE ASSEMBLY PROTEIN COX18, MITOCHONDRIAL"/>
    <property type="match status" value="1"/>
</dbReference>
<protein>
    <submittedName>
        <fullName evidence="9">Membrane protein insertase, YidC/Oxa1 family, C-terminal domain-containing protein</fullName>
    </submittedName>
</protein>
<name>A0A1M6QU98_9CLOT</name>
<dbReference type="RefSeq" id="WP_072990806.1">
    <property type="nucleotide sequence ID" value="NZ_FQZB01000015.1"/>
</dbReference>
<dbReference type="NCBIfam" id="TIGR03592">
    <property type="entry name" value="yidC_oxa1_cterm"/>
    <property type="match status" value="1"/>
</dbReference>
<accession>A0A1M6QU98</accession>
<evidence type="ECO:0000256" key="7">
    <source>
        <dbReference type="SAM" id="Phobius"/>
    </source>
</evidence>
<evidence type="ECO:0000313" key="9">
    <source>
        <dbReference type="EMBL" id="SHK23831.1"/>
    </source>
</evidence>
<gene>
    <name evidence="9" type="ORF">SAMN02745163_03457</name>
</gene>
<evidence type="ECO:0000256" key="1">
    <source>
        <dbReference type="ARBA" id="ARBA00004141"/>
    </source>
</evidence>
<feature type="transmembrane region" description="Helical" evidence="7">
    <location>
        <begin position="131"/>
        <end position="150"/>
    </location>
</feature>
<dbReference type="Proteomes" id="UP000184310">
    <property type="component" value="Unassembled WGS sequence"/>
</dbReference>
<dbReference type="OrthoDB" id="2380676at2"/>
<dbReference type="GO" id="GO:0032977">
    <property type="term" value="F:membrane insertase activity"/>
    <property type="evidence" value="ECO:0007669"/>
    <property type="project" value="InterPro"/>
</dbReference>
<feature type="domain" description="Membrane insertase YidC/Oxa/ALB C-terminal" evidence="8">
    <location>
        <begin position="22"/>
        <end position="203"/>
    </location>
</feature>
<comment type="subcellular location">
    <subcellularLocation>
        <location evidence="1 5">Membrane</location>
        <topology evidence="1 5">Multi-pass membrane protein</topology>
    </subcellularLocation>
</comment>
<evidence type="ECO:0000256" key="5">
    <source>
        <dbReference type="RuleBase" id="RU003945"/>
    </source>
</evidence>
<dbReference type="AlphaFoldDB" id="A0A1M6QU98"/>
<evidence type="ECO:0000259" key="8">
    <source>
        <dbReference type="Pfam" id="PF02096"/>
    </source>
</evidence>
<keyword evidence="2 5" id="KW-0812">Transmembrane</keyword>
<dbReference type="EMBL" id="FQZB01000015">
    <property type="protein sequence ID" value="SHK23831.1"/>
    <property type="molecule type" value="Genomic_DNA"/>
</dbReference>
<evidence type="ECO:0000313" key="10">
    <source>
        <dbReference type="Proteomes" id="UP000184310"/>
    </source>
</evidence>
<keyword evidence="3 7" id="KW-1133">Transmembrane helix</keyword>
<reference evidence="9 10" key="1">
    <citation type="submission" date="2016-11" db="EMBL/GenBank/DDBJ databases">
        <authorList>
            <person name="Jaros S."/>
            <person name="Januszkiewicz K."/>
            <person name="Wedrychowicz H."/>
        </authorList>
    </citation>
    <scope>NUCLEOTIDE SEQUENCE [LARGE SCALE GENOMIC DNA]</scope>
    <source>
        <strain evidence="9 10">DSM 21758</strain>
    </source>
</reference>
<evidence type="ECO:0000256" key="3">
    <source>
        <dbReference type="ARBA" id="ARBA00022989"/>
    </source>
</evidence>
<feature type="transmembrane region" description="Helical" evidence="7">
    <location>
        <begin position="185"/>
        <end position="206"/>
    </location>
</feature>
<dbReference type="InterPro" id="IPR001708">
    <property type="entry name" value="YidC/ALB3/OXA1/COX18"/>
</dbReference>
<dbReference type="GO" id="GO:0051205">
    <property type="term" value="P:protein insertion into membrane"/>
    <property type="evidence" value="ECO:0007669"/>
    <property type="project" value="TreeGrafter"/>
</dbReference>
<evidence type="ECO:0000256" key="2">
    <source>
        <dbReference type="ARBA" id="ARBA00022692"/>
    </source>
</evidence>
<keyword evidence="10" id="KW-1185">Reference proteome</keyword>
<dbReference type="InterPro" id="IPR028055">
    <property type="entry name" value="YidC/Oxa/ALB_C"/>
</dbReference>
<proteinExistence type="inferred from homology"/>
<keyword evidence="6" id="KW-0175">Coiled coil</keyword>
<feature type="transmembrane region" description="Helical" evidence="7">
    <location>
        <begin position="87"/>
        <end position="107"/>
    </location>
</feature>
<feature type="coiled-coil region" evidence="6">
    <location>
        <begin position="51"/>
        <end position="82"/>
    </location>
</feature>
<keyword evidence="4 7" id="KW-0472">Membrane</keyword>
<sequence length="212" mass="24295">MNIIFNIFNDILRYLFDLTGDWGMAIVLLTVIVKLILMPFSLKQKSSLKKQQELSLKVEELKKTFKNNKKKLEMELQKHYDSNKKHMFGCMITFIQLPIIMTLYNVVLKLPIEASTSIIPWVTSLKLADNYHIIPLVYSSLMCMPNLISYLKVIKNSTIQPISKSNVIVTIVISILFTIKTPIAIGIYLITSAAFAVIENIIYSIFFKENLA</sequence>
<dbReference type="Pfam" id="PF02096">
    <property type="entry name" value="60KD_IMP"/>
    <property type="match status" value="1"/>
</dbReference>
<dbReference type="GO" id="GO:0005886">
    <property type="term" value="C:plasma membrane"/>
    <property type="evidence" value="ECO:0007669"/>
    <property type="project" value="TreeGrafter"/>
</dbReference>
<dbReference type="PANTHER" id="PTHR12428">
    <property type="entry name" value="OXA1"/>
    <property type="match status" value="1"/>
</dbReference>
<organism evidence="9 10">
    <name type="scientific">Clostridium cavendishii DSM 21758</name>
    <dbReference type="NCBI Taxonomy" id="1121302"/>
    <lineage>
        <taxon>Bacteria</taxon>
        <taxon>Bacillati</taxon>
        <taxon>Bacillota</taxon>
        <taxon>Clostridia</taxon>
        <taxon>Eubacteriales</taxon>
        <taxon>Clostridiaceae</taxon>
        <taxon>Clostridium</taxon>
    </lineage>
</organism>
<comment type="similarity">
    <text evidence="5">Belongs to the OXA1/ALB3/YidC family.</text>
</comment>